<feature type="compositionally biased region" description="Basic and acidic residues" evidence="1">
    <location>
        <begin position="30"/>
        <end position="40"/>
    </location>
</feature>
<protein>
    <recommendedName>
        <fullName evidence="4">Transposase</fullName>
    </recommendedName>
</protein>
<comment type="caution">
    <text evidence="2">The sequence shown here is derived from an EMBL/GenBank/DDBJ whole genome shotgun (WGS) entry which is preliminary data.</text>
</comment>
<reference evidence="2" key="1">
    <citation type="journal article" date="2022" name="Int. J. Mol. Sci.">
        <title>Draft Genome of Tanacetum Coccineum: Genomic Comparison of Closely Related Tanacetum-Family Plants.</title>
        <authorList>
            <person name="Yamashiro T."/>
            <person name="Shiraishi A."/>
            <person name="Nakayama K."/>
            <person name="Satake H."/>
        </authorList>
    </citation>
    <scope>NUCLEOTIDE SEQUENCE</scope>
</reference>
<evidence type="ECO:0000313" key="2">
    <source>
        <dbReference type="EMBL" id="GJT44052.1"/>
    </source>
</evidence>
<proteinExistence type="predicted"/>
<name>A0ABQ5DXY1_9ASTR</name>
<feature type="region of interest" description="Disordered" evidence="1">
    <location>
        <begin position="1"/>
        <end position="50"/>
    </location>
</feature>
<evidence type="ECO:0000313" key="3">
    <source>
        <dbReference type="Proteomes" id="UP001151760"/>
    </source>
</evidence>
<evidence type="ECO:0000256" key="1">
    <source>
        <dbReference type="SAM" id="MobiDB-lite"/>
    </source>
</evidence>
<dbReference type="EMBL" id="BQNB010015781">
    <property type="protein sequence ID" value="GJT44052.1"/>
    <property type="molecule type" value="Genomic_DNA"/>
</dbReference>
<accession>A0ABQ5DXY1</accession>
<gene>
    <name evidence="2" type="ORF">Tco_0952767</name>
</gene>
<evidence type="ECO:0008006" key="4">
    <source>
        <dbReference type="Google" id="ProtNLM"/>
    </source>
</evidence>
<dbReference type="PANTHER" id="PTHR35218">
    <property type="entry name" value="RNASE H DOMAIN-CONTAINING PROTEIN"/>
    <property type="match status" value="1"/>
</dbReference>
<keyword evidence="3" id="KW-1185">Reference proteome</keyword>
<organism evidence="2 3">
    <name type="scientific">Tanacetum coccineum</name>
    <dbReference type="NCBI Taxonomy" id="301880"/>
    <lineage>
        <taxon>Eukaryota</taxon>
        <taxon>Viridiplantae</taxon>
        <taxon>Streptophyta</taxon>
        <taxon>Embryophyta</taxon>
        <taxon>Tracheophyta</taxon>
        <taxon>Spermatophyta</taxon>
        <taxon>Magnoliopsida</taxon>
        <taxon>eudicotyledons</taxon>
        <taxon>Gunneridae</taxon>
        <taxon>Pentapetalae</taxon>
        <taxon>asterids</taxon>
        <taxon>campanulids</taxon>
        <taxon>Asterales</taxon>
        <taxon>Asteraceae</taxon>
        <taxon>Asteroideae</taxon>
        <taxon>Anthemideae</taxon>
        <taxon>Anthemidinae</taxon>
        <taxon>Tanacetum</taxon>
    </lineage>
</organism>
<dbReference type="PANTHER" id="PTHR35218:SF9">
    <property type="entry name" value="ENDONUCLEASE_EXONUCLEASE_PHOSPHATASE DOMAIN-CONTAINING PROTEIN"/>
    <property type="match status" value="1"/>
</dbReference>
<feature type="compositionally biased region" description="Basic residues" evidence="1">
    <location>
        <begin position="1"/>
        <end position="10"/>
    </location>
</feature>
<sequence length="192" mass="22373">MYAKKPPQKRTIKDNVKFRETTKMSHRHGERNENKKDLSQRQKNTGRSRFGALADMEGEMTENDMVDLRTQKPIEEAPNMVIDVEDANILKRFDIETYLDGDRAERLGNQIQYDGHARVDAEGHSGGIWLYWKKAVVNLDILFYHNQHITVRISRNDQEPWIFTAIYASPDITKRQDLWDNLSNLSGTLNEP</sequence>
<reference evidence="2" key="2">
    <citation type="submission" date="2022-01" db="EMBL/GenBank/DDBJ databases">
        <authorList>
            <person name="Yamashiro T."/>
            <person name="Shiraishi A."/>
            <person name="Satake H."/>
            <person name="Nakayama K."/>
        </authorList>
    </citation>
    <scope>NUCLEOTIDE SEQUENCE</scope>
</reference>
<dbReference type="Proteomes" id="UP001151760">
    <property type="component" value="Unassembled WGS sequence"/>
</dbReference>
<feature type="compositionally biased region" description="Basic and acidic residues" evidence="1">
    <location>
        <begin position="11"/>
        <end position="23"/>
    </location>
</feature>